<evidence type="ECO:0000256" key="9">
    <source>
        <dbReference type="ARBA" id="ARBA00022679"/>
    </source>
</evidence>
<comment type="caution">
    <text evidence="15">The sequence shown here is derived from an EMBL/GenBank/DDBJ whole genome shotgun (WGS) entry which is preliminary data.</text>
</comment>
<comment type="pathway">
    <text evidence="3">Amino-acid biosynthesis; L-isoleucine biosynthesis; L-isoleucine from 2-oxobutanoate: step 4/4.</text>
</comment>
<evidence type="ECO:0000256" key="13">
    <source>
        <dbReference type="ARBA" id="ARBA00049229"/>
    </source>
</evidence>
<dbReference type="FunFam" id="3.30.470.10:FF:000004">
    <property type="entry name" value="Branched-chain-amino-acid aminotransferase"/>
    <property type="match status" value="1"/>
</dbReference>
<gene>
    <name evidence="15" type="ORF">FYJ29_07030</name>
</gene>
<comment type="catalytic activity">
    <reaction evidence="11">
        <text>L-valine + 2-oxoglutarate = 3-methyl-2-oxobutanoate + L-glutamate</text>
        <dbReference type="Rhea" id="RHEA:24813"/>
        <dbReference type="ChEBI" id="CHEBI:11851"/>
        <dbReference type="ChEBI" id="CHEBI:16810"/>
        <dbReference type="ChEBI" id="CHEBI:29985"/>
        <dbReference type="ChEBI" id="CHEBI:57762"/>
        <dbReference type="EC" id="2.6.1.42"/>
    </reaction>
</comment>
<dbReference type="Gene3D" id="3.20.10.10">
    <property type="entry name" value="D-amino Acid Aminotransferase, subunit A, domain 2"/>
    <property type="match status" value="1"/>
</dbReference>
<dbReference type="Pfam" id="PF01063">
    <property type="entry name" value="Aminotran_4"/>
    <property type="match status" value="1"/>
</dbReference>
<dbReference type="GO" id="GO:0009099">
    <property type="term" value="P:L-valine biosynthetic process"/>
    <property type="evidence" value="ECO:0007669"/>
    <property type="project" value="UniProtKB-UniPathway"/>
</dbReference>
<evidence type="ECO:0000256" key="5">
    <source>
        <dbReference type="ARBA" id="ARBA00005072"/>
    </source>
</evidence>
<dbReference type="InterPro" id="IPR005786">
    <property type="entry name" value="B_amino_transII"/>
</dbReference>
<dbReference type="EMBL" id="VULT01000009">
    <property type="protein sequence ID" value="MSS17507.1"/>
    <property type="molecule type" value="Genomic_DNA"/>
</dbReference>
<comment type="cofactor">
    <cofactor evidence="1">
        <name>pyridoxal 5'-phosphate</name>
        <dbReference type="ChEBI" id="CHEBI:597326"/>
    </cofactor>
</comment>
<dbReference type="NCBIfam" id="NF009897">
    <property type="entry name" value="PRK13357.1"/>
    <property type="match status" value="1"/>
</dbReference>
<dbReference type="Gene3D" id="3.30.470.10">
    <property type="match status" value="1"/>
</dbReference>
<sequence>MSELKNIDWSHLAFDYVKTDYNVRCAFDGSKWGDIQVSDSEYINLHMAASCLQYGQEIFEGQKAFRGKDGKVRLFRIEENCKRIQDSARGLMMEPIETEKFIEMAEKVIKLNARFIPPYGSGSSLYLRPLEIGVTPRVGVRSATDYLMLIFATPVGNYFAQGFTTCKVVIYREYDRAAPCGTGRWKVGGNYAGGLRATERAKQHGYSAALFLDPKEKKYLDECGPANFFIIEGDRYITPKSNSILPSITNMSLQQIAKDMGLKVECRPVPVEELAQADEAAECGTAAVATPISEVYDYDNDIHYVISKDGKPGPVVTELYHRLQAIQKGEAPDVHGWMREIDV</sequence>
<comment type="pathway">
    <text evidence="4">Amino-acid biosynthesis; L-valine biosynthesis; L-valine from pyruvate: step 4/4.</text>
</comment>
<dbReference type="InterPro" id="IPR001544">
    <property type="entry name" value="Aminotrans_IV"/>
</dbReference>
<evidence type="ECO:0000256" key="6">
    <source>
        <dbReference type="ARBA" id="ARBA00009320"/>
    </source>
</evidence>
<dbReference type="AlphaFoldDB" id="A0A6L5XCZ3"/>
<comment type="catalytic activity">
    <reaction evidence="12">
        <text>L-isoleucine + 2-oxoglutarate = (S)-3-methyl-2-oxopentanoate + L-glutamate</text>
        <dbReference type="Rhea" id="RHEA:24801"/>
        <dbReference type="ChEBI" id="CHEBI:16810"/>
        <dbReference type="ChEBI" id="CHEBI:29985"/>
        <dbReference type="ChEBI" id="CHEBI:35146"/>
        <dbReference type="ChEBI" id="CHEBI:58045"/>
        <dbReference type="EC" id="2.6.1.42"/>
    </reaction>
</comment>
<evidence type="ECO:0000313" key="16">
    <source>
        <dbReference type="Proteomes" id="UP000483362"/>
    </source>
</evidence>
<dbReference type="InterPro" id="IPR043132">
    <property type="entry name" value="BCAT-like_C"/>
</dbReference>
<dbReference type="UniPathway" id="UPA00047">
    <property type="reaction ID" value="UER00058"/>
</dbReference>
<feature type="modified residue" description="N6-(pyridoxal phosphate)lysine" evidence="14">
    <location>
        <position position="186"/>
    </location>
</feature>
<dbReference type="UniPathway" id="UPA00048">
    <property type="reaction ID" value="UER00073"/>
</dbReference>
<dbReference type="UniPathway" id="UPA00049">
    <property type="reaction ID" value="UER00062"/>
</dbReference>
<reference evidence="15 16" key="1">
    <citation type="submission" date="2019-08" db="EMBL/GenBank/DDBJ databases">
        <title>In-depth cultivation of the pig gut microbiome towards novel bacterial diversity and tailored functional studies.</title>
        <authorList>
            <person name="Wylensek D."/>
            <person name="Hitch T.C.A."/>
            <person name="Clavel T."/>
        </authorList>
    </citation>
    <scope>NUCLEOTIDE SEQUENCE [LARGE SCALE GENOMIC DNA]</scope>
    <source>
        <strain evidence="15 16">Oil-RF-744-WCA-WT-10</strain>
    </source>
</reference>
<evidence type="ECO:0000313" key="15">
    <source>
        <dbReference type="EMBL" id="MSS17507.1"/>
    </source>
</evidence>
<dbReference type="PANTHER" id="PTHR42825">
    <property type="entry name" value="AMINO ACID AMINOTRANSFERASE"/>
    <property type="match status" value="1"/>
</dbReference>
<keyword evidence="9 15" id="KW-0808">Transferase</keyword>
<dbReference type="EC" id="2.6.1.42" evidence="7"/>
<dbReference type="NCBIfam" id="TIGR01123">
    <property type="entry name" value="ilvE_II"/>
    <property type="match status" value="1"/>
</dbReference>
<keyword evidence="16" id="KW-1185">Reference proteome</keyword>
<evidence type="ECO:0000256" key="1">
    <source>
        <dbReference type="ARBA" id="ARBA00001933"/>
    </source>
</evidence>
<comment type="catalytic activity">
    <reaction evidence="13">
        <text>L-leucine + 2-oxoglutarate = 4-methyl-2-oxopentanoate + L-glutamate</text>
        <dbReference type="Rhea" id="RHEA:18321"/>
        <dbReference type="ChEBI" id="CHEBI:16810"/>
        <dbReference type="ChEBI" id="CHEBI:17865"/>
        <dbReference type="ChEBI" id="CHEBI:29985"/>
        <dbReference type="ChEBI" id="CHEBI:57427"/>
        <dbReference type="EC" id="2.6.1.42"/>
    </reaction>
</comment>
<evidence type="ECO:0000256" key="3">
    <source>
        <dbReference type="ARBA" id="ARBA00004824"/>
    </source>
</evidence>
<evidence type="ECO:0000256" key="14">
    <source>
        <dbReference type="PIRSR" id="PIRSR006468-1"/>
    </source>
</evidence>
<evidence type="ECO:0000256" key="8">
    <source>
        <dbReference type="ARBA" id="ARBA00022576"/>
    </source>
</evidence>
<dbReference type="InterPro" id="IPR033939">
    <property type="entry name" value="BCAT_family"/>
</dbReference>
<protein>
    <recommendedName>
        <fullName evidence="7">branched-chain-amino-acid transaminase</fullName>
        <ecNumber evidence="7">2.6.1.42</ecNumber>
    </recommendedName>
</protein>
<dbReference type="RefSeq" id="WP_154328651.1">
    <property type="nucleotide sequence ID" value="NZ_CP045696.1"/>
</dbReference>
<name>A0A6L5XCZ3_9BACT</name>
<dbReference type="PANTHER" id="PTHR42825:SF2">
    <property type="entry name" value="BRANCHED-CHAIN-AMINO-ACID AMINOTRANSFERASE 3, CHLOROPLASTIC-RELATED"/>
    <property type="match status" value="1"/>
</dbReference>
<evidence type="ECO:0000256" key="11">
    <source>
        <dbReference type="ARBA" id="ARBA00048212"/>
    </source>
</evidence>
<accession>A0A6L5XCZ3</accession>
<dbReference type="GO" id="GO:0009097">
    <property type="term" value="P:isoleucine biosynthetic process"/>
    <property type="evidence" value="ECO:0007669"/>
    <property type="project" value="UniProtKB-UniPathway"/>
</dbReference>
<proteinExistence type="inferred from homology"/>
<keyword evidence="8 15" id="KW-0032">Aminotransferase</keyword>
<dbReference type="InterPro" id="IPR043131">
    <property type="entry name" value="BCAT-like_N"/>
</dbReference>
<evidence type="ECO:0000256" key="4">
    <source>
        <dbReference type="ARBA" id="ARBA00004931"/>
    </source>
</evidence>
<dbReference type="GO" id="GO:0004084">
    <property type="term" value="F:branched-chain-amino-acid transaminase activity"/>
    <property type="evidence" value="ECO:0007669"/>
    <property type="project" value="UniProtKB-EC"/>
</dbReference>
<dbReference type="Proteomes" id="UP000483362">
    <property type="component" value="Unassembled WGS sequence"/>
</dbReference>
<dbReference type="InterPro" id="IPR036038">
    <property type="entry name" value="Aminotransferase-like"/>
</dbReference>
<comment type="similarity">
    <text evidence="6">Belongs to the class-IV pyridoxal-phosphate-dependent aminotransferase family.</text>
</comment>
<comment type="function">
    <text evidence="2">Acts on leucine, isoleucine and valine.</text>
</comment>
<evidence type="ECO:0000256" key="12">
    <source>
        <dbReference type="ARBA" id="ARBA00048798"/>
    </source>
</evidence>
<dbReference type="SUPFAM" id="SSF56752">
    <property type="entry name" value="D-aminoacid aminotransferase-like PLP-dependent enzymes"/>
    <property type="match status" value="1"/>
</dbReference>
<dbReference type="CDD" id="cd01557">
    <property type="entry name" value="BCAT_beta_family"/>
    <property type="match status" value="1"/>
</dbReference>
<dbReference type="GO" id="GO:0009098">
    <property type="term" value="P:L-leucine biosynthetic process"/>
    <property type="evidence" value="ECO:0007669"/>
    <property type="project" value="UniProtKB-UniPathway"/>
</dbReference>
<evidence type="ECO:0000256" key="2">
    <source>
        <dbReference type="ARBA" id="ARBA00003109"/>
    </source>
</evidence>
<evidence type="ECO:0000256" key="10">
    <source>
        <dbReference type="ARBA" id="ARBA00022898"/>
    </source>
</evidence>
<organism evidence="15 16">
    <name type="scientific">Sodaliphilus pleomorphus</name>
    <dbReference type="NCBI Taxonomy" id="2606626"/>
    <lineage>
        <taxon>Bacteria</taxon>
        <taxon>Pseudomonadati</taxon>
        <taxon>Bacteroidota</taxon>
        <taxon>Bacteroidia</taxon>
        <taxon>Bacteroidales</taxon>
        <taxon>Muribaculaceae</taxon>
        <taxon>Sodaliphilus</taxon>
    </lineage>
</organism>
<comment type="pathway">
    <text evidence="5">Amino-acid biosynthesis; L-leucine biosynthesis; L-leucine from 3-methyl-2-oxobutanoate: step 4/4.</text>
</comment>
<dbReference type="PIRSF" id="PIRSF006468">
    <property type="entry name" value="BCAT1"/>
    <property type="match status" value="1"/>
</dbReference>
<keyword evidence="10" id="KW-0663">Pyridoxal phosphate</keyword>
<evidence type="ECO:0000256" key="7">
    <source>
        <dbReference type="ARBA" id="ARBA00013053"/>
    </source>
</evidence>